<keyword evidence="7 8" id="KW-0472">Membrane</keyword>
<feature type="domain" description="ABC transporter" evidence="9">
    <location>
        <begin position="85"/>
        <end position="325"/>
    </location>
</feature>
<evidence type="ECO:0000256" key="5">
    <source>
        <dbReference type="ARBA" id="ARBA00022840"/>
    </source>
</evidence>
<accession>A0AAW2YL05</accession>
<keyword evidence="11" id="KW-1185">Reference proteome</keyword>
<dbReference type="Proteomes" id="UP001431209">
    <property type="component" value="Unassembled WGS sequence"/>
</dbReference>
<dbReference type="GO" id="GO:0016887">
    <property type="term" value="F:ATP hydrolysis activity"/>
    <property type="evidence" value="ECO:0007669"/>
    <property type="project" value="InterPro"/>
</dbReference>
<dbReference type="EMBL" id="JAOPGA020000220">
    <property type="protein sequence ID" value="KAL0477703.1"/>
    <property type="molecule type" value="Genomic_DNA"/>
</dbReference>
<feature type="transmembrane region" description="Helical" evidence="8">
    <location>
        <begin position="671"/>
        <end position="693"/>
    </location>
</feature>
<dbReference type="PROSITE" id="PS50893">
    <property type="entry name" value="ABC_TRANSPORTER_2"/>
    <property type="match status" value="1"/>
</dbReference>
<gene>
    <name evidence="10" type="ORF">AKO1_013493</name>
</gene>
<dbReference type="Pfam" id="PF01061">
    <property type="entry name" value="ABC2_membrane"/>
    <property type="match status" value="1"/>
</dbReference>
<proteinExistence type="predicted"/>
<feature type="transmembrane region" description="Helical" evidence="8">
    <location>
        <begin position="569"/>
        <end position="591"/>
    </location>
</feature>
<dbReference type="SUPFAM" id="SSF52540">
    <property type="entry name" value="P-loop containing nucleoside triphosphate hydrolases"/>
    <property type="match status" value="1"/>
</dbReference>
<dbReference type="InterPro" id="IPR017871">
    <property type="entry name" value="ABC_transporter-like_CS"/>
</dbReference>
<reference evidence="10 11" key="1">
    <citation type="submission" date="2024-03" db="EMBL/GenBank/DDBJ databases">
        <title>The Acrasis kona genome and developmental transcriptomes reveal deep origins of eukaryotic multicellular pathways.</title>
        <authorList>
            <person name="Sheikh S."/>
            <person name="Fu C.-J."/>
            <person name="Brown M.W."/>
            <person name="Baldauf S.L."/>
        </authorList>
    </citation>
    <scope>NUCLEOTIDE SEQUENCE [LARGE SCALE GENOMIC DNA]</scope>
    <source>
        <strain evidence="10 11">ATCC MYA-3509</strain>
    </source>
</reference>
<dbReference type="Pfam" id="PF00005">
    <property type="entry name" value="ABC_tran"/>
    <property type="match status" value="1"/>
</dbReference>
<keyword evidence="6 8" id="KW-1133">Transmembrane helix</keyword>
<dbReference type="GO" id="GO:0005524">
    <property type="term" value="F:ATP binding"/>
    <property type="evidence" value="ECO:0007669"/>
    <property type="project" value="UniProtKB-KW"/>
</dbReference>
<dbReference type="GO" id="GO:0016020">
    <property type="term" value="C:membrane"/>
    <property type="evidence" value="ECO:0007669"/>
    <property type="project" value="UniProtKB-SubCell"/>
</dbReference>
<dbReference type="PANTHER" id="PTHR48041:SF139">
    <property type="entry name" value="PROTEIN SCARLET"/>
    <property type="match status" value="1"/>
</dbReference>
<keyword evidence="3 8" id="KW-0812">Transmembrane</keyword>
<dbReference type="InterPro" id="IPR003593">
    <property type="entry name" value="AAA+_ATPase"/>
</dbReference>
<keyword evidence="5 10" id="KW-0067">ATP-binding</keyword>
<comment type="caution">
    <text evidence="10">The sequence shown here is derived from an EMBL/GenBank/DDBJ whole genome shotgun (WGS) entry which is preliminary data.</text>
</comment>
<dbReference type="GO" id="GO:0140359">
    <property type="term" value="F:ABC-type transporter activity"/>
    <property type="evidence" value="ECO:0007669"/>
    <property type="project" value="InterPro"/>
</dbReference>
<feature type="transmembrane region" description="Helical" evidence="8">
    <location>
        <begin position="598"/>
        <end position="620"/>
    </location>
</feature>
<evidence type="ECO:0000256" key="4">
    <source>
        <dbReference type="ARBA" id="ARBA00022741"/>
    </source>
</evidence>
<evidence type="ECO:0000313" key="11">
    <source>
        <dbReference type="Proteomes" id="UP001431209"/>
    </source>
</evidence>
<evidence type="ECO:0000256" key="3">
    <source>
        <dbReference type="ARBA" id="ARBA00022692"/>
    </source>
</evidence>
<name>A0AAW2YL05_9EUKA</name>
<dbReference type="SMART" id="SM00382">
    <property type="entry name" value="AAA"/>
    <property type="match status" value="1"/>
</dbReference>
<protein>
    <submittedName>
        <fullName evidence="10">ATP-binding cassette, subfamily G</fullName>
    </submittedName>
</protein>
<dbReference type="InterPro" id="IPR027417">
    <property type="entry name" value="P-loop_NTPase"/>
</dbReference>
<evidence type="ECO:0000259" key="9">
    <source>
        <dbReference type="PROSITE" id="PS50893"/>
    </source>
</evidence>
<sequence>MHENVALDVPSDVAISNFDDVSKENDNPKVYLEWIDLEYIVQVKKRSARGPKKVARPTSISSVPLTNEDKVVVEPNLSAATKFKYLLRSIFRKETVPKYVLSRMSGYVAPGSVLAIMGPSGAGKTSFLNIIAQRVTRYNGKVLISGEPVPKSWRTISGFVQQDDVLMGNLTVRETLRYAAMLKMPGSISMKDKMKRVDAVMRELGLDKPGVADTVIGQPGLKKGISGGERKRVAIAIELLTEPSVLFLDEPTSGLDSKTSLNVMETISRIAARGRTVILTIHQPRSDIYNRFDKLLLLARGRVAYIGDAGKTAVDYFASLGYKCPNDYNPAEYFIDLVSETTSGTQTIQGPSAPTVDVEMKDVQQEAPKAMMTRDDMRAADNQRIELLLDHYTNNVLPEYKSPVIAEENKVKNLNEHARNNFLSQFVVILIRSFTSIVRDKALSFVGVIQMIVLGLIVGLIFLRLDRSQAGVQNRLGALFFILTQQTIRSMFANVSDFLQNARPIFLRERGAKMYTVLPYYLATTLAMVPNGLFLPLIFSIISYFMIGLNPSADRFFMHLLITEVACQSMQSVGMLMSYLFSNMGVAMAILPIANTTMMIFAGFYINVGSIPPWFIWIYWITPMHYGFEALVLNEFYGTTFECPAPPATCMYPTGEAVIQKQNMTNPLSNVWIDLAMLMLINFVCRFLAFLVLRFFKINKPKGG</sequence>
<evidence type="ECO:0000256" key="8">
    <source>
        <dbReference type="SAM" id="Phobius"/>
    </source>
</evidence>
<dbReference type="PANTHER" id="PTHR48041">
    <property type="entry name" value="ABC TRANSPORTER G FAMILY MEMBER 28"/>
    <property type="match status" value="1"/>
</dbReference>
<dbReference type="InterPro" id="IPR013525">
    <property type="entry name" value="ABC2_TM"/>
</dbReference>
<evidence type="ECO:0000313" key="10">
    <source>
        <dbReference type="EMBL" id="KAL0477703.1"/>
    </source>
</evidence>
<evidence type="ECO:0000256" key="1">
    <source>
        <dbReference type="ARBA" id="ARBA00004141"/>
    </source>
</evidence>
<dbReference type="Gene3D" id="3.40.50.300">
    <property type="entry name" value="P-loop containing nucleotide triphosphate hydrolases"/>
    <property type="match status" value="1"/>
</dbReference>
<comment type="subcellular location">
    <subcellularLocation>
        <location evidence="1">Membrane</location>
        <topology evidence="1">Multi-pass membrane protein</topology>
    </subcellularLocation>
</comment>
<dbReference type="InterPro" id="IPR050352">
    <property type="entry name" value="ABCG_transporters"/>
</dbReference>
<keyword evidence="4" id="KW-0547">Nucleotide-binding</keyword>
<evidence type="ECO:0000256" key="6">
    <source>
        <dbReference type="ARBA" id="ARBA00022989"/>
    </source>
</evidence>
<evidence type="ECO:0000256" key="7">
    <source>
        <dbReference type="ARBA" id="ARBA00023136"/>
    </source>
</evidence>
<evidence type="ECO:0000256" key="2">
    <source>
        <dbReference type="ARBA" id="ARBA00022448"/>
    </source>
</evidence>
<dbReference type="InterPro" id="IPR003439">
    <property type="entry name" value="ABC_transporter-like_ATP-bd"/>
</dbReference>
<dbReference type="AlphaFoldDB" id="A0AAW2YL05"/>
<feature type="transmembrane region" description="Helical" evidence="8">
    <location>
        <begin position="442"/>
        <end position="465"/>
    </location>
</feature>
<dbReference type="PROSITE" id="PS00211">
    <property type="entry name" value="ABC_TRANSPORTER_1"/>
    <property type="match status" value="1"/>
</dbReference>
<organism evidence="10 11">
    <name type="scientific">Acrasis kona</name>
    <dbReference type="NCBI Taxonomy" id="1008807"/>
    <lineage>
        <taxon>Eukaryota</taxon>
        <taxon>Discoba</taxon>
        <taxon>Heterolobosea</taxon>
        <taxon>Tetramitia</taxon>
        <taxon>Eutetramitia</taxon>
        <taxon>Acrasidae</taxon>
        <taxon>Acrasis</taxon>
    </lineage>
</organism>
<feature type="transmembrane region" description="Helical" evidence="8">
    <location>
        <begin position="520"/>
        <end position="549"/>
    </location>
</feature>
<keyword evidence="2" id="KW-0813">Transport</keyword>